<dbReference type="AlphaFoldDB" id="A0A0E9XUK3"/>
<evidence type="ECO:0000313" key="1">
    <source>
        <dbReference type="EMBL" id="JAI06403.1"/>
    </source>
</evidence>
<name>A0A0E9XUK3_ANGAN</name>
<accession>A0A0E9XUK3</accession>
<reference evidence="1" key="1">
    <citation type="submission" date="2014-11" db="EMBL/GenBank/DDBJ databases">
        <authorList>
            <person name="Amaro Gonzalez C."/>
        </authorList>
    </citation>
    <scope>NUCLEOTIDE SEQUENCE</scope>
</reference>
<sequence>MTNTSQLEKPVTTQTRVTNSLSCFMGVIKTTSGTFDALLLKDFLMVGLLLCWTEHSTF</sequence>
<reference evidence="1" key="2">
    <citation type="journal article" date="2015" name="Fish Shellfish Immunol.">
        <title>Early steps in the European eel (Anguilla anguilla)-Vibrio vulnificus interaction in the gills: Role of the RtxA13 toxin.</title>
        <authorList>
            <person name="Callol A."/>
            <person name="Pajuelo D."/>
            <person name="Ebbesson L."/>
            <person name="Teles M."/>
            <person name="MacKenzie S."/>
            <person name="Amaro C."/>
        </authorList>
    </citation>
    <scope>NUCLEOTIDE SEQUENCE</scope>
</reference>
<dbReference type="EMBL" id="GBXM01002175">
    <property type="protein sequence ID" value="JAI06403.1"/>
    <property type="molecule type" value="Transcribed_RNA"/>
</dbReference>
<organism evidence="1">
    <name type="scientific">Anguilla anguilla</name>
    <name type="common">European freshwater eel</name>
    <name type="synonym">Muraena anguilla</name>
    <dbReference type="NCBI Taxonomy" id="7936"/>
    <lineage>
        <taxon>Eukaryota</taxon>
        <taxon>Metazoa</taxon>
        <taxon>Chordata</taxon>
        <taxon>Craniata</taxon>
        <taxon>Vertebrata</taxon>
        <taxon>Euteleostomi</taxon>
        <taxon>Actinopterygii</taxon>
        <taxon>Neopterygii</taxon>
        <taxon>Teleostei</taxon>
        <taxon>Anguilliformes</taxon>
        <taxon>Anguillidae</taxon>
        <taxon>Anguilla</taxon>
    </lineage>
</organism>
<proteinExistence type="predicted"/>
<protein>
    <submittedName>
        <fullName evidence="1">Uncharacterized protein</fullName>
    </submittedName>
</protein>